<keyword evidence="12" id="KW-1185">Reference proteome</keyword>
<keyword evidence="4" id="KW-0548">Nucleotidyltransferase</keyword>
<dbReference type="InterPro" id="IPR050800">
    <property type="entry name" value="ARTD/PARP"/>
</dbReference>
<dbReference type="PANTHER" id="PTHR10459">
    <property type="entry name" value="DNA LIGASE"/>
    <property type="match status" value="1"/>
</dbReference>
<dbReference type="PROSITE" id="PS51060">
    <property type="entry name" value="PARP_ALPHA_HD"/>
    <property type="match status" value="1"/>
</dbReference>
<evidence type="ECO:0000256" key="8">
    <source>
        <dbReference type="RuleBase" id="RU362114"/>
    </source>
</evidence>
<dbReference type="GO" id="GO:0070212">
    <property type="term" value="P:protein poly-ADP-ribosylation"/>
    <property type="evidence" value="ECO:0007669"/>
    <property type="project" value="TreeGrafter"/>
</dbReference>
<evidence type="ECO:0000256" key="7">
    <source>
        <dbReference type="ARBA" id="ARBA00033987"/>
    </source>
</evidence>
<protein>
    <recommendedName>
        <fullName evidence="8">Poly [ADP-ribose] polymerase</fullName>
        <shortName evidence="8">PARP</shortName>
        <ecNumber evidence="8">2.4.2.-</ecNumber>
    </recommendedName>
</protein>
<keyword evidence="6" id="KW-0539">Nucleus</keyword>
<dbReference type="GO" id="GO:0005730">
    <property type="term" value="C:nucleolus"/>
    <property type="evidence" value="ECO:0007669"/>
    <property type="project" value="TreeGrafter"/>
</dbReference>
<dbReference type="InterPro" id="IPR036616">
    <property type="entry name" value="Poly(ADP-ribose)pol_reg_dom_sf"/>
</dbReference>
<dbReference type="PROSITE" id="PS51059">
    <property type="entry name" value="PARP_CATALYTIC"/>
    <property type="match status" value="1"/>
</dbReference>
<dbReference type="GO" id="GO:0006302">
    <property type="term" value="P:double-strand break repair"/>
    <property type="evidence" value="ECO:0007669"/>
    <property type="project" value="TreeGrafter"/>
</dbReference>
<gene>
    <name evidence="11" type="ORF">CSUI_010601</name>
</gene>
<dbReference type="EMBL" id="MIGC01007831">
    <property type="protein sequence ID" value="PHJ15594.1"/>
    <property type="molecule type" value="Genomic_DNA"/>
</dbReference>
<dbReference type="InterPro" id="IPR012317">
    <property type="entry name" value="Poly(ADP-ribose)pol_cat_dom"/>
</dbReference>
<dbReference type="GO" id="GO:1990404">
    <property type="term" value="F:NAD+-protein mono-ADP-ribosyltransferase activity"/>
    <property type="evidence" value="ECO:0007669"/>
    <property type="project" value="TreeGrafter"/>
</dbReference>
<evidence type="ECO:0000256" key="4">
    <source>
        <dbReference type="ARBA" id="ARBA00022695"/>
    </source>
</evidence>
<comment type="subcellular location">
    <subcellularLocation>
        <location evidence="1">Nucleus</location>
    </subcellularLocation>
</comment>
<comment type="caution">
    <text evidence="11">The sequence shown here is derived from an EMBL/GenBank/DDBJ whole genome shotgun (WGS) entry which is preliminary data.</text>
</comment>
<evidence type="ECO:0000256" key="5">
    <source>
        <dbReference type="ARBA" id="ARBA00023027"/>
    </source>
</evidence>
<evidence type="ECO:0000256" key="2">
    <source>
        <dbReference type="ARBA" id="ARBA00022676"/>
    </source>
</evidence>
<proteinExistence type="predicted"/>
<dbReference type="SUPFAM" id="SSF47587">
    <property type="entry name" value="Domain of poly(ADP-ribose) polymerase"/>
    <property type="match status" value="1"/>
</dbReference>
<keyword evidence="5 8" id="KW-0520">NAD</keyword>
<dbReference type="EC" id="2.4.2.-" evidence="8"/>
<evidence type="ECO:0000259" key="10">
    <source>
        <dbReference type="PROSITE" id="PS51060"/>
    </source>
</evidence>
<dbReference type="Pfam" id="PF00644">
    <property type="entry name" value="PARP"/>
    <property type="match status" value="1"/>
</dbReference>
<dbReference type="GeneID" id="94433915"/>
<name>A0A2C6KGS3_9APIC</name>
<evidence type="ECO:0000313" key="11">
    <source>
        <dbReference type="EMBL" id="PHJ15594.1"/>
    </source>
</evidence>
<dbReference type="AlphaFoldDB" id="A0A2C6KGS3"/>
<evidence type="ECO:0000313" key="12">
    <source>
        <dbReference type="Proteomes" id="UP000221165"/>
    </source>
</evidence>
<dbReference type="RefSeq" id="XP_067917326.1">
    <property type="nucleotide sequence ID" value="XM_068070704.1"/>
</dbReference>
<dbReference type="Proteomes" id="UP000221165">
    <property type="component" value="Unassembled WGS sequence"/>
</dbReference>
<feature type="domain" description="PARP catalytic" evidence="9">
    <location>
        <begin position="151"/>
        <end position="373"/>
    </location>
</feature>
<sequence>AFEQKFQGLTGLSFADRFDAKQQPGRLHDPVDDFLHKISYLSGEQDPRRRRLAVSFQPIVPHSFVLYSEIQALLQENAEQKTTHKFIVKITDATNRFYNKIPHVFAHSAVPPVIDSLAKLRTKVEMMEQLLDVSVAHSLLDDAMKNARDKHPLDAQYEQLRCRLEPLTKSSEEWELIEKMLLQTHGPTHNTWTLKIQHVYKCEREGEKDQFQKDIGNRMLLWHGSRLTNWASILSQGLKVAPPEAPSSGYMFDKGLYFADMASKSSQYCFATSNSPEAILLLCEVALGKPYIRLEADYEASSHCTSKGLQSLLGVGKSCPNAKDDVEVASGVDGEKVKARTGKCSSNKQAVEEKQVFMRYLLHVKFEFATFDLDDDDEDSP</sequence>
<feature type="domain" description="PARP alpha-helical" evidence="10">
    <location>
        <begin position="16"/>
        <end position="141"/>
    </location>
</feature>
<evidence type="ECO:0000256" key="6">
    <source>
        <dbReference type="ARBA" id="ARBA00023242"/>
    </source>
</evidence>
<accession>A0A2C6KGS3</accession>
<dbReference type="GO" id="GO:0016779">
    <property type="term" value="F:nucleotidyltransferase activity"/>
    <property type="evidence" value="ECO:0007669"/>
    <property type="project" value="UniProtKB-KW"/>
</dbReference>
<dbReference type="PANTHER" id="PTHR10459:SF60">
    <property type="entry name" value="POLY [ADP-RIBOSE] POLYMERASE 2"/>
    <property type="match status" value="1"/>
</dbReference>
<dbReference type="Gene3D" id="1.20.142.10">
    <property type="entry name" value="Poly(ADP-ribose) polymerase, regulatory domain"/>
    <property type="match status" value="1"/>
</dbReference>
<feature type="non-terminal residue" evidence="11">
    <location>
        <position position="1"/>
    </location>
</feature>
<dbReference type="InterPro" id="IPR004102">
    <property type="entry name" value="Poly(ADP-ribose)pol_reg_dom"/>
</dbReference>
<dbReference type="CDD" id="cd01437">
    <property type="entry name" value="parp_like"/>
    <property type="match status" value="1"/>
</dbReference>
<keyword evidence="2 8" id="KW-0328">Glycosyltransferase</keyword>
<dbReference type="VEuPathDB" id="ToxoDB:CSUI_010601"/>
<dbReference type="SUPFAM" id="SSF56399">
    <property type="entry name" value="ADP-ribosylation"/>
    <property type="match status" value="1"/>
</dbReference>
<dbReference type="Gene3D" id="3.90.228.10">
    <property type="match status" value="1"/>
</dbReference>
<dbReference type="OrthoDB" id="429950at2759"/>
<evidence type="ECO:0000256" key="3">
    <source>
        <dbReference type="ARBA" id="ARBA00022679"/>
    </source>
</evidence>
<dbReference type="Pfam" id="PF02877">
    <property type="entry name" value="PARP_reg"/>
    <property type="match status" value="1"/>
</dbReference>
<comment type="catalytic activity">
    <reaction evidence="7">
        <text>NAD(+) + (ADP-D-ribosyl)n-acceptor = nicotinamide + (ADP-D-ribosyl)n+1-acceptor + H(+).</text>
        <dbReference type="EC" id="2.4.2.30"/>
    </reaction>
</comment>
<dbReference type="GO" id="GO:0003950">
    <property type="term" value="F:NAD+ poly-ADP-ribosyltransferase activity"/>
    <property type="evidence" value="ECO:0007669"/>
    <property type="project" value="UniProtKB-UniRule"/>
</dbReference>
<reference evidence="11 12" key="1">
    <citation type="journal article" date="2017" name="Int. J. Parasitol.">
        <title>The genome of the protozoan parasite Cystoisospora suis and a reverse vaccinology approach to identify vaccine candidates.</title>
        <authorList>
            <person name="Palmieri N."/>
            <person name="Shrestha A."/>
            <person name="Ruttkowski B."/>
            <person name="Beck T."/>
            <person name="Vogl C."/>
            <person name="Tomley F."/>
            <person name="Blake D.P."/>
            <person name="Joachim A."/>
        </authorList>
    </citation>
    <scope>NUCLEOTIDE SEQUENCE [LARGE SCALE GENOMIC DNA]</scope>
    <source>
        <strain evidence="11 12">Wien I</strain>
    </source>
</reference>
<keyword evidence="3 8" id="KW-0808">Transferase</keyword>
<organism evidence="11 12">
    <name type="scientific">Cystoisospora suis</name>
    <dbReference type="NCBI Taxonomy" id="483139"/>
    <lineage>
        <taxon>Eukaryota</taxon>
        <taxon>Sar</taxon>
        <taxon>Alveolata</taxon>
        <taxon>Apicomplexa</taxon>
        <taxon>Conoidasida</taxon>
        <taxon>Coccidia</taxon>
        <taxon>Eucoccidiorida</taxon>
        <taxon>Eimeriorina</taxon>
        <taxon>Sarcocystidae</taxon>
        <taxon>Cystoisospora</taxon>
    </lineage>
</organism>
<evidence type="ECO:0000256" key="1">
    <source>
        <dbReference type="ARBA" id="ARBA00004123"/>
    </source>
</evidence>
<evidence type="ECO:0000259" key="9">
    <source>
        <dbReference type="PROSITE" id="PS51059"/>
    </source>
</evidence>